<reference evidence="2" key="1">
    <citation type="journal article" date="2014" name="Int. J. Syst. Evol. Microbiol.">
        <title>Complete genome of a new Firmicutes species belonging to the dominant human colonic microbiota ('Ruminococcus bicirculans') reveals two chromosomes and a selective capacity to utilize plant glucans.</title>
        <authorList>
            <consortium name="NISC Comparative Sequencing Program"/>
            <person name="Wegmann U."/>
            <person name="Louis P."/>
            <person name="Goesmann A."/>
            <person name="Henrissat B."/>
            <person name="Duncan S.H."/>
            <person name="Flint H.J."/>
        </authorList>
    </citation>
    <scope>NUCLEOTIDE SEQUENCE</scope>
    <source>
        <strain evidence="2">JCM 19635</strain>
    </source>
</reference>
<protein>
    <submittedName>
        <fullName evidence="2">Uncharacterized protein</fullName>
    </submittedName>
</protein>
<dbReference type="RefSeq" id="WP_380206979.1">
    <property type="nucleotide sequence ID" value="NZ_JBHTEK010000005.1"/>
</dbReference>
<evidence type="ECO:0000313" key="3">
    <source>
        <dbReference type="EMBL" id="MFC7671082.1"/>
    </source>
</evidence>
<dbReference type="EMBL" id="JBHTEK010000005">
    <property type="protein sequence ID" value="MFC7671082.1"/>
    <property type="molecule type" value="Genomic_DNA"/>
</dbReference>
<evidence type="ECO:0000313" key="4">
    <source>
        <dbReference type="Proteomes" id="UP001596513"/>
    </source>
</evidence>
<keyword evidence="4" id="KW-1185">Reference proteome</keyword>
<proteinExistence type="predicted"/>
<evidence type="ECO:0000256" key="1">
    <source>
        <dbReference type="SAM" id="MobiDB-lite"/>
    </source>
</evidence>
<name>A0ABW2UC35_9BACT</name>
<gene>
    <name evidence="2" type="ORF">ACFQT0_28985</name>
    <name evidence="3" type="ORF">ACFQT0_29570</name>
</gene>
<accession>A0ABW2UC35</accession>
<evidence type="ECO:0000313" key="2">
    <source>
        <dbReference type="EMBL" id="MFC7670980.1"/>
    </source>
</evidence>
<feature type="compositionally biased region" description="Low complexity" evidence="1">
    <location>
        <begin position="51"/>
        <end position="65"/>
    </location>
</feature>
<dbReference type="Proteomes" id="UP001596513">
    <property type="component" value="Unassembled WGS sequence"/>
</dbReference>
<sequence>MRRITLETVEGINDLFPNHLGEPVAEESQAAAAERLLAEQAGWHPCRPLPSATSSASTSKGCCSGPSATGPFCGSIS</sequence>
<reference evidence="4" key="2">
    <citation type="journal article" date="2019" name="Int. J. Syst. Evol. Microbiol.">
        <title>The Global Catalogue of Microorganisms (GCM) 10K type strain sequencing project: providing services to taxonomists for standard genome sequencing and annotation.</title>
        <authorList>
            <consortium name="The Broad Institute Genomics Platform"/>
            <consortium name="The Broad Institute Genome Sequencing Center for Infectious Disease"/>
            <person name="Wu L."/>
            <person name="Ma J."/>
        </authorList>
    </citation>
    <scope>NUCLEOTIDE SEQUENCE [LARGE SCALE GENOMIC DNA]</scope>
    <source>
        <strain evidence="4">JCM 19635</strain>
    </source>
</reference>
<reference evidence="2" key="3">
    <citation type="submission" date="2024-09" db="EMBL/GenBank/DDBJ databases">
        <authorList>
            <person name="Sun Q."/>
            <person name="Mori K."/>
        </authorList>
    </citation>
    <scope>NUCLEOTIDE SEQUENCE</scope>
    <source>
        <strain evidence="2">JCM 19635</strain>
    </source>
</reference>
<comment type="caution">
    <text evidence="2">The sequence shown here is derived from an EMBL/GenBank/DDBJ whole genome shotgun (WGS) entry which is preliminary data.</text>
</comment>
<dbReference type="EMBL" id="JBHTEK010000005">
    <property type="protein sequence ID" value="MFC7670980.1"/>
    <property type="molecule type" value="Genomic_DNA"/>
</dbReference>
<organism evidence="2 4">
    <name type="scientific">Hymenobacter humi</name>
    <dbReference type="NCBI Taxonomy" id="1411620"/>
    <lineage>
        <taxon>Bacteria</taxon>
        <taxon>Pseudomonadati</taxon>
        <taxon>Bacteroidota</taxon>
        <taxon>Cytophagia</taxon>
        <taxon>Cytophagales</taxon>
        <taxon>Hymenobacteraceae</taxon>
        <taxon>Hymenobacter</taxon>
    </lineage>
</organism>
<feature type="region of interest" description="Disordered" evidence="1">
    <location>
        <begin position="48"/>
        <end position="77"/>
    </location>
</feature>